<dbReference type="EMBL" id="CM051397">
    <property type="protein sequence ID" value="KAJ4719954.1"/>
    <property type="molecule type" value="Genomic_DNA"/>
</dbReference>
<comment type="caution">
    <text evidence="1">The sequence shown here is derived from an EMBL/GenBank/DDBJ whole genome shotgun (WGS) entry which is preliminary data.</text>
</comment>
<organism evidence="1 2">
    <name type="scientific">Melia azedarach</name>
    <name type="common">Chinaberry tree</name>
    <dbReference type="NCBI Taxonomy" id="155640"/>
    <lineage>
        <taxon>Eukaryota</taxon>
        <taxon>Viridiplantae</taxon>
        <taxon>Streptophyta</taxon>
        <taxon>Embryophyta</taxon>
        <taxon>Tracheophyta</taxon>
        <taxon>Spermatophyta</taxon>
        <taxon>Magnoliopsida</taxon>
        <taxon>eudicotyledons</taxon>
        <taxon>Gunneridae</taxon>
        <taxon>Pentapetalae</taxon>
        <taxon>rosids</taxon>
        <taxon>malvids</taxon>
        <taxon>Sapindales</taxon>
        <taxon>Meliaceae</taxon>
        <taxon>Melia</taxon>
    </lineage>
</organism>
<keyword evidence="2" id="KW-1185">Reference proteome</keyword>
<reference evidence="1 2" key="1">
    <citation type="journal article" date="2023" name="Science">
        <title>Complex scaffold remodeling in plant triterpene biosynthesis.</title>
        <authorList>
            <person name="De La Pena R."/>
            <person name="Hodgson H."/>
            <person name="Liu J.C."/>
            <person name="Stephenson M.J."/>
            <person name="Martin A.C."/>
            <person name="Owen C."/>
            <person name="Harkess A."/>
            <person name="Leebens-Mack J."/>
            <person name="Jimenez L.E."/>
            <person name="Osbourn A."/>
            <person name="Sattely E.S."/>
        </authorList>
    </citation>
    <scope>NUCLEOTIDE SEQUENCE [LARGE SCALE GENOMIC DNA]</scope>
    <source>
        <strain evidence="2">cv. JPN11</strain>
        <tissue evidence="1">Leaf</tissue>
    </source>
</reference>
<gene>
    <name evidence="1" type="ORF">OWV82_007860</name>
</gene>
<sequence length="156" mass="17085">MKELFGSPGRVSGFMLRTGQCLFAAASVVFMLSAPGFYNSTAFCYLIASMGLLTLWSFGLACLDLHALRSKKNLQNPVLVSLFVVGDWVTSILSLAGACSAAGVVVLYARDFKKDFCRSPPHFACSRFQISVVLAFISWFFLAISSHVMFWLLAAF</sequence>
<proteinExistence type="predicted"/>
<name>A0ACC1YAF9_MELAZ</name>
<accession>A0ACC1YAF9</accession>
<protein>
    <submittedName>
        <fullName evidence="1">CASP-like protein</fullName>
    </submittedName>
</protein>
<evidence type="ECO:0000313" key="1">
    <source>
        <dbReference type="EMBL" id="KAJ4719954.1"/>
    </source>
</evidence>
<dbReference type="Proteomes" id="UP001164539">
    <property type="component" value="Chromosome 4"/>
</dbReference>
<evidence type="ECO:0000313" key="2">
    <source>
        <dbReference type="Proteomes" id="UP001164539"/>
    </source>
</evidence>